<reference evidence="2" key="1">
    <citation type="submission" date="2022-11" db="UniProtKB">
        <authorList>
            <consortium name="WormBaseParasite"/>
        </authorList>
    </citation>
    <scope>IDENTIFICATION</scope>
</reference>
<accession>A0A914EGE7</accession>
<protein>
    <submittedName>
        <fullName evidence="2">Uncharacterized protein</fullName>
    </submittedName>
</protein>
<evidence type="ECO:0000313" key="1">
    <source>
        <dbReference type="Proteomes" id="UP000887540"/>
    </source>
</evidence>
<name>A0A914EGE7_9BILA</name>
<evidence type="ECO:0000313" key="2">
    <source>
        <dbReference type="WBParaSite" id="ACRNAN_scaffold7911.g32975.t1"/>
    </source>
</evidence>
<dbReference type="AlphaFoldDB" id="A0A914EGE7"/>
<dbReference type="WBParaSite" id="ACRNAN_scaffold7911.g32975.t1">
    <property type="protein sequence ID" value="ACRNAN_scaffold7911.g32975.t1"/>
    <property type="gene ID" value="ACRNAN_scaffold7911.g32975"/>
</dbReference>
<proteinExistence type="predicted"/>
<sequence length="95" mass="11293">MELSLTKYYQQVHQIKSSFPEELNWKPDKFDAQLSHYSSDMLEFIHLCLQSIDNRPKYDELINTNLYKIYSEKKSPLDVAKMMENIEESSEPKSN</sequence>
<keyword evidence="1" id="KW-1185">Reference proteome</keyword>
<organism evidence="1 2">
    <name type="scientific">Acrobeloides nanus</name>
    <dbReference type="NCBI Taxonomy" id="290746"/>
    <lineage>
        <taxon>Eukaryota</taxon>
        <taxon>Metazoa</taxon>
        <taxon>Ecdysozoa</taxon>
        <taxon>Nematoda</taxon>
        <taxon>Chromadorea</taxon>
        <taxon>Rhabditida</taxon>
        <taxon>Tylenchina</taxon>
        <taxon>Cephalobomorpha</taxon>
        <taxon>Cephaloboidea</taxon>
        <taxon>Cephalobidae</taxon>
        <taxon>Acrobeloides</taxon>
    </lineage>
</organism>
<dbReference type="Proteomes" id="UP000887540">
    <property type="component" value="Unplaced"/>
</dbReference>